<protein>
    <submittedName>
        <fullName evidence="1">Uncharacterized protein</fullName>
    </submittedName>
</protein>
<dbReference type="EMBL" id="BOOP01000037">
    <property type="protein sequence ID" value="GII41912.1"/>
    <property type="molecule type" value="Genomic_DNA"/>
</dbReference>
<comment type="caution">
    <text evidence="1">The sequence shown here is derived from an EMBL/GenBank/DDBJ whole genome shotgun (WGS) entry which is preliminary data.</text>
</comment>
<keyword evidence="2" id="KW-1185">Reference proteome</keyword>
<evidence type="ECO:0000313" key="2">
    <source>
        <dbReference type="Proteomes" id="UP000622547"/>
    </source>
</evidence>
<dbReference type="Proteomes" id="UP000622547">
    <property type="component" value="Unassembled WGS sequence"/>
</dbReference>
<dbReference type="AlphaFoldDB" id="A0A8J3UBV1"/>
<reference evidence="1 2" key="1">
    <citation type="submission" date="2021-01" db="EMBL/GenBank/DDBJ databases">
        <title>Whole genome shotgun sequence of Planotetraspora phitsanulokensis NBRC 104273.</title>
        <authorList>
            <person name="Komaki H."/>
            <person name="Tamura T."/>
        </authorList>
    </citation>
    <scope>NUCLEOTIDE SEQUENCE [LARGE SCALE GENOMIC DNA]</scope>
    <source>
        <strain evidence="1 2">NBRC 104273</strain>
    </source>
</reference>
<name>A0A8J3UBV1_9ACTN</name>
<accession>A0A8J3UBV1</accession>
<sequence length="310" mass="33867">MPAPLDPHVAEARMRAKGWIPTVPFPGADKPWPGYCATCRQPRSPRYSNVCSPSSTQGPCRSCSGSEKKTEAEARAVMALRGLTPTVPYVDNRTPWESVCGNCKGKTSPTLSSVKKAIKQGQPKCCDLCRRNGPIRPEQAEDMLRLAGGEPLVPFPGVKERWLSRCLNPGCRREIEPTFDSIKHAGTGACVYCGGYGIKADDDALVYLMVHQRLDAAKIGIAKAGSRRIELHRSTGWTLVTTVSMRGTRARFVEGQVLKLWSSLALPYGVRAEDMPYAGYTETVSLAARSLHEVEQDLEQALIYSPDSDG</sequence>
<gene>
    <name evidence="1" type="ORF">Pph01_69150</name>
</gene>
<organism evidence="1 2">
    <name type="scientific">Planotetraspora phitsanulokensis</name>
    <dbReference type="NCBI Taxonomy" id="575192"/>
    <lineage>
        <taxon>Bacteria</taxon>
        <taxon>Bacillati</taxon>
        <taxon>Actinomycetota</taxon>
        <taxon>Actinomycetes</taxon>
        <taxon>Streptosporangiales</taxon>
        <taxon>Streptosporangiaceae</taxon>
        <taxon>Planotetraspora</taxon>
    </lineage>
</organism>
<proteinExistence type="predicted"/>
<evidence type="ECO:0000313" key="1">
    <source>
        <dbReference type="EMBL" id="GII41912.1"/>
    </source>
</evidence>